<comment type="caution">
    <text evidence="1">The sequence shown here is derived from an EMBL/GenBank/DDBJ whole genome shotgun (WGS) entry which is preliminary data.</text>
</comment>
<dbReference type="Proteomes" id="UP000177069">
    <property type="component" value="Unassembled WGS sequence"/>
</dbReference>
<protein>
    <submittedName>
        <fullName evidence="1">Uncharacterized protein</fullName>
    </submittedName>
</protein>
<proteinExistence type="predicted"/>
<dbReference type="EMBL" id="MFBA01000036">
    <property type="protein sequence ID" value="OGD85130.1"/>
    <property type="molecule type" value="Genomic_DNA"/>
</dbReference>
<evidence type="ECO:0000313" key="1">
    <source>
        <dbReference type="EMBL" id="OGD85130.1"/>
    </source>
</evidence>
<reference evidence="1 2" key="1">
    <citation type="journal article" date="2016" name="Nat. Commun.">
        <title>Thousands of microbial genomes shed light on interconnected biogeochemical processes in an aquifer system.</title>
        <authorList>
            <person name="Anantharaman K."/>
            <person name="Brown C.T."/>
            <person name="Hug L.A."/>
            <person name="Sharon I."/>
            <person name="Castelle C.J."/>
            <person name="Probst A.J."/>
            <person name="Thomas B.C."/>
            <person name="Singh A."/>
            <person name="Wilkins M.J."/>
            <person name="Karaoz U."/>
            <person name="Brodie E.L."/>
            <person name="Williams K.H."/>
            <person name="Hubbard S.S."/>
            <person name="Banfield J.F."/>
        </authorList>
    </citation>
    <scope>NUCLEOTIDE SEQUENCE [LARGE SCALE GENOMIC DNA]</scope>
</reference>
<sequence>MNNERPLQVGDELSAIANVEELVKEGRVPIKIQSGEVGEFEQPVDERIIFYNIPPIGFTLGQNGCTGEIDPVECSVKYFDGEGKMLGQGELVGVRVEEAAKMDKQIAAAREQCGY</sequence>
<accession>A0A1F5FZS3</accession>
<evidence type="ECO:0000313" key="2">
    <source>
        <dbReference type="Proteomes" id="UP000177069"/>
    </source>
</evidence>
<gene>
    <name evidence="1" type="ORF">A2696_00150</name>
</gene>
<name>A0A1F5FZS3_9BACT</name>
<dbReference type="AlphaFoldDB" id="A0A1F5FZS3"/>
<organism evidence="1 2">
    <name type="scientific">Candidatus Curtissbacteria bacterium RIFCSPHIGHO2_01_FULL_41_13</name>
    <dbReference type="NCBI Taxonomy" id="1797745"/>
    <lineage>
        <taxon>Bacteria</taxon>
        <taxon>Candidatus Curtissiibacteriota</taxon>
    </lineage>
</organism>